<feature type="compositionally biased region" description="Basic and acidic residues" evidence="1">
    <location>
        <begin position="303"/>
        <end position="314"/>
    </location>
</feature>
<feature type="region of interest" description="Disordered" evidence="1">
    <location>
        <begin position="265"/>
        <end position="314"/>
    </location>
</feature>
<evidence type="ECO:0000313" key="3">
    <source>
        <dbReference type="EMBL" id="KAK1336015.1"/>
    </source>
</evidence>
<dbReference type="AlphaFoldDB" id="A0AA40LK82"/>
<keyword evidence="2" id="KW-1133">Transmembrane helix</keyword>
<evidence type="ECO:0000313" key="4">
    <source>
        <dbReference type="Proteomes" id="UP001177744"/>
    </source>
</evidence>
<keyword evidence="4" id="KW-1185">Reference proteome</keyword>
<keyword evidence="2" id="KW-0812">Transmembrane</keyword>
<evidence type="ECO:0000256" key="1">
    <source>
        <dbReference type="SAM" id="MobiDB-lite"/>
    </source>
</evidence>
<keyword evidence="2" id="KW-0472">Membrane</keyword>
<protein>
    <submittedName>
        <fullName evidence="3">Uncharacterized protein</fullName>
    </submittedName>
</protein>
<reference evidence="3" key="1">
    <citation type="submission" date="2023-06" db="EMBL/GenBank/DDBJ databases">
        <title>Reference genome for the Northern bat (Eptesicus nilssonii), a most northern bat species.</title>
        <authorList>
            <person name="Laine V.N."/>
            <person name="Pulliainen A.T."/>
            <person name="Lilley T.M."/>
        </authorList>
    </citation>
    <scope>NUCLEOTIDE SEQUENCE</scope>
    <source>
        <strain evidence="3">BLF_Eptnil</strain>
        <tissue evidence="3">Kidney</tissue>
    </source>
</reference>
<dbReference type="Proteomes" id="UP001177744">
    <property type="component" value="Unassembled WGS sequence"/>
</dbReference>
<evidence type="ECO:0000256" key="2">
    <source>
        <dbReference type="SAM" id="Phobius"/>
    </source>
</evidence>
<proteinExistence type="predicted"/>
<feature type="compositionally biased region" description="Low complexity" evidence="1">
    <location>
        <begin position="278"/>
        <end position="297"/>
    </location>
</feature>
<organism evidence="3 4">
    <name type="scientific">Cnephaeus nilssonii</name>
    <name type="common">Northern bat</name>
    <name type="synonym">Eptesicus nilssonii</name>
    <dbReference type="NCBI Taxonomy" id="3371016"/>
    <lineage>
        <taxon>Eukaryota</taxon>
        <taxon>Metazoa</taxon>
        <taxon>Chordata</taxon>
        <taxon>Craniata</taxon>
        <taxon>Vertebrata</taxon>
        <taxon>Euteleostomi</taxon>
        <taxon>Mammalia</taxon>
        <taxon>Eutheria</taxon>
        <taxon>Laurasiatheria</taxon>
        <taxon>Chiroptera</taxon>
        <taxon>Yangochiroptera</taxon>
        <taxon>Vespertilionidae</taxon>
        <taxon>Cnephaeus</taxon>
    </lineage>
</organism>
<accession>A0AA40LK82</accession>
<name>A0AA40LK82_CNENI</name>
<gene>
    <name evidence="3" type="ORF">QTO34_003815</name>
</gene>
<sequence>MVGSRRPRSVGTQLVEWEWETKIIFWSSGKIRKGFIGISGSLFLLLLPLTFTHTALKDIYFLAESSEAALVRVSQKLECISFDGSYWCVSTKQQNKTTEQLVAMMCADHQGAHVEHGRRQLRRMVEQHQFSSGHPRIGAPFPLASSAIGHPEFLQCCFLWPQLDQSSSSAVSSGYPLIGAPPASAIGHPEFLLEFLLWVADRAGGALIGGWPEETVLEELGVADSARGKLLLAENWCRQPRNQPPEFCHQRLPLAPWVLPQLRPLGTAGGKGAGTRESAQSATPSPAPSLPTAQSATDAVDADMAKISDEHFIP</sequence>
<dbReference type="EMBL" id="JAULJE010000013">
    <property type="protein sequence ID" value="KAK1336015.1"/>
    <property type="molecule type" value="Genomic_DNA"/>
</dbReference>
<feature type="transmembrane region" description="Helical" evidence="2">
    <location>
        <begin position="35"/>
        <end position="56"/>
    </location>
</feature>
<comment type="caution">
    <text evidence="3">The sequence shown here is derived from an EMBL/GenBank/DDBJ whole genome shotgun (WGS) entry which is preliminary data.</text>
</comment>